<gene>
    <name evidence="3" type="ORF">CUESP1_1672</name>
</gene>
<sequence length="221" mass="26072">MVKKISELNIGDRIELIRINSKGKKNYISQILDIMDEEVFIVSGPIYKSEIVLIHKDEIVKVSYIIDNKGRYSFNARVLRREYERVYKLELQKISNTKRFQLRGFYRFAIDIPAIKQFPIKRGNKKEIVTEKCRTKDVSGGGLMLYSNYKHEIGDIVLCKFNIDDHQINAKGKIVRIENIDTFDYDYGLGIRFIDISENDRDRIIQFIFLKQRLLREKGLI</sequence>
<dbReference type="OrthoDB" id="9783080at2"/>
<name>M1ZGV0_9FIRM</name>
<dbReference type="EMBL" id="LT669839">
    <property type="protein sequence ID" value="SHD77035.1"/>
    <property type="molecule type" value="Genomic_DNA"/>
</dbReference>
<dbReference type="InterPro" id="IPR009875">
    <property type="entry name" value="PilZ_domain"/>
</dbReference>
<organism evidence="3 4">
    <name type="scientific">[Clostridium] ultunense Esp</name>
    <dbReference type="NCBI Taxonomy" id="1288971"/>
    <lineage>
        <taxon>Bacteria</taxon>
        <taxon>Bacillati</taxon>
        <taxon>Bacillota</taxon>
        <taxon>Tissierellia</taxon>
        <taxon>Tissierellales</taxon>
        <taxon>Tepidimicrobiaceae</taxon>
        <taxon>Schnuerera</taxon>
    </lineage>
</organism>
<accession>M1ZGV0</accession>
<evidence type="ECO:0000259" key="2">
    <source>
        <dbReference type="Pfam" id="PF12945"/>
    </source>
</evidence>
<dbReference type="Pfam" id="PF12945">
    <property type="entry name" value="PilZNR"/>
    <property type="match status" value="1"/>
</dbReference>
<evidence type="ECO:0000259" key="1">
    <source>
        <dbReference type="Pfam" id="PF07238"/>
    </source>
</evidence>
<feature type="domain" description="PilZ" evidence="1">
    <location>
        <begin position="101"/>
        <end position="209"/>
    </location>
</feature>
<keyword evidence="4" id="KW-1185">Reference proteome</keyword>
<proteinExistence type="predicted"/>
<evidence type="ECO:0000313" key="3">
    <source>
        <dbReference type="EMBL" id="SHD77035.1"/>
    </source>
</evidence>
<dbReference type="SUPFAM" id="SSF141371">
    <property type="entry name" value="PilZ domain-like"/>
    <property type="match status" value="1"/>
</dbReference>
<dbReference type="GO" id="GO:0035438">
    <property type="term" value="F:cyclic-di-GMP binding"/>
    <property type="evidence" value="ECO:0007669"/>
    <property type="project" value="InterPro"/>
</dbReference>
<dbReference type="Proteomes" id="UP000245423">
    <property type="component" value="Chromosome 1"/>
</dbReference>
<dbReference type="AlphaFoldDB" id="M1ZGV0"/>
<dbReference type="RefSeq" id="WP_005582676.1">
    <property type="nucleotide sequence ID" value="NZ_LT669839.1"/>
</dbReference>
<dbReference type="Pfam" id="PF07238">
    <property type="entry name" value="PilZ"/>
    <property type="match status" value="1"/>
</dbReference>
<reference evidence="3 4" key="1">
    <citation type="submission" date="2016-11" db="EMBL/GenBank/DDBJ databases">
        <authorList>
            <person name="Manzoor S."/>
        </authorList>
    </citation>
    <scope>NUCLEOTIDE SEQUENCE [LARGE SCALE GENOMIC DNA]</scope>
    <source>
        <strain evidence="3">Clostridium ultunense strain Esp</strain>
    </source>
</reference>
<feature type="domain" description="Type III secretion system flagellar brake protein YcgR PilZN" evidence="2">
    <location>
        <begin position="9"/>
        <end position="91"/>
    </location>
</feature>
<dbReference type="Gene3D" id="2.40.10.220">
    <property type="entry name" value="predicted glycosyltransferase like domains"/>
    <property type="match status" value="1"/>
</dbReference>
<protein>
    <submittedName>
        <fullName evidence="3">Putative Type IV pilus assembly PilZ</fullName>
    </submittedName>
</protein>
<evidence type="ECO:0000313" key="4">
    <source>
        <dbReference type="Proteomes" id="UP000245423"/>
    </source>
</evidence>
<dbReference type="InterPro" id="IPR009926">
    <property type="entry name" value="T3SS_YcgR_PilZN"/>
</dbReference>
<dbReference type="HOGENOM" id="CLU_086342_1_0_9"/>